<feature type="domain" description="MPN" evidence="6">
    <location>
        <begin position="49"/>
        <end position="173"/>
    </location>
</feature>
<dbReference type="GO" id="GO:0008237">
    <property type="term" value="F:metallopeptidase activity"/>
    <property type="evidence" value="ECO:0007669"/>
    <property type="project" value="UniProtKB-KW"/>
</dbReference>
<dbReference type="EMBL" id="BMIH01000003">
    <property type="protein sequence ID" value="GGB35327.1"/>
    <property type="molecule type" value="Genomic_DNA"/>
</dbReference>
<dbReference type="PROSITE" id="PS01302">
    <property type="entry name" value="UPF0758"/>
    <property type="match status" value="1"/>
</dbReference>
<dbReference type="PANTHER" id="PTHR30471">
    <property type="entry name" value="DNA REPAIR PROTEIN RADC"/>
    <property type="match status" value="1"/>
</dbReference>
<evidence type="ECO:0000256" key="5">
    <source>
        <dbReference type="ARBA" id="ARBA00023049"/>
    </source>
</evidence>
<dbReference type="GO" id="GO:0046872">
    <property type="term" value="F:metal ion binding"/>
    <property type="evidence" value="ECO:0007669"/>
    <property type="project" value="UniProtKB-KW"/>
</dbReference>
<dbReference type="InterPro" id="IPR037518">
    <property type="entry name" value="MPN"/>
</dbReference>
<accession>A0A916T9R5</accession>
<dbReference type="InterPro" id="IPR020891">
    <property type="entry name" value="UPF0758_CS"/>
</dbReference>
<dbReference type="InterPro" id="IPR001405">
    <property type="entry name" value="UPF0758"/>
</dbReference>
<evidence type="ECO:0000259" key="6">
    <source>
        <dbReference type="PROSITE" id="PS50249"/>
    </source>
</evidence>
<protein>
    <recommendedName>
        <fullName evidence="6">MPN domain-containing protein</fullName>
    </recommendedName>
</protein>
<evidence type="ECO:0000313" key="7">
    <source>
        <dbReference type="EMBL" id="GGB35327.1"/>
    </source>
</evidence>
<gene>
    <name evidence="7" type="ORF">GCM10011380_25900</name>
</gene>
<evidence type="ECO:0000256" key="2">
    <source>
        <dbReference type="ARBA" id="ARBA00022723"/>
    </source>
</evidence>
<dbReference type="AlphaFoldDB" id="A0A916T9R5"/>
<evidence type="ECO:0000256" key="4">
    <source>
        <dbReference type="ARBA" id="ARBA00022833"/>
    </source>
</evidence>
<keyword evidence="3" id="KW-0378">Hydrolase</keyword>
<evidence type="ECO:0000256" key="1">
    <source>
        <dbReference type="ARBA" id="ARBA00022670"/>
    </source>
</evidence>
<dbReference type="Proteomes" id="UP000623067">
    <property type="component" value="Unassembled WGS sequence"/>
</dbReference>
<organism evidence="7 8">
    <name type="scientific">Sphingomonas metalli</name>
    <dbReference type="NCBI Taxonomy" id="1779358"/>
    <lineage>
        <taxon>Bacteria</taxon>
        <taxon>Pseudomonadati</taxon>
        <taxon>Pseudomonadota</taxon>
        <taxon>Alphaproteobacteria</taxon>
        <taxon>Sphingomonadales</taxon>
        <taxon>Sphingomonadaceae</taxon>
        <taxon>Sphingomonas</taxon>
    </lineage>
</organism>
<dbReference type="PROSITE" id="PS50249">
    <property type="entry name" value="MPN"/>
    <property type="match status" value="1"/>
</dbReference>
<dbReference type="Pfam" id="PF04002">
    <property type="entry name" value="RadC"/>
    <property type="match status" value="1"/>
</dbReference>
<dbReference type="Gene3D" id="3.40.140.10">
    <property type="entry name" value="Cytidine Deaminase, domain 2"/>
    <property type="match status" value="1"/>
</dbReference>
<keyword evidence="1" id="KW-0645">Protease</keyword>
<evidence type="ECO:0000313" key="8">
    <source>
        <dbReference type="Proteomes" id="UP000623067"/>
    </source>
</evidence>
<dbReference type="SUPFAM" id="SSF102712">
    <property type="entry name" value="JAB1/MPN domain"/>
    <property type="match status" value="1"/>
</dbReference>
<keyword evidence="4" id="KW-0862">Zinc</keyword>
<dbReference type="CDD" id="cd08071">
    <property type="entry name" value="MPN_DUF2466"/>
    <property type="match status" value="1"/>
</dbReference>
<sequence length="173" mass="18701">MFGAVGPALAAGPDRLADVLADRDAARMLKAHHRAMLWTLREAAVRGPILATRHALIHYLHHAHAFAPVETLHAFFLNTRRELIAEEAIAQGTPSALSVEPRQVLERALLLGATGLVLVHNHPSGDPTPSAADRLFTRRLATAAECLDIRLHDHLVIARDGHAAIAVHAIVPE</sequence>
<dbReference type="PANTHER" id="PTHR30471:SF3">
    <property type="entry name" value="UPF0758 PROTEIN YEES-RELATED"/>
    <property type="match status" value="1"/>
</dbReference>
<keyword evidence="5" id="KW-0482">Metalloprotease</keyword>
<name>A0A916T9R5_9SPHN</name>
<reference evidence="7" key="2">
    <citation type="submission" date="2020-09" db="EMBL/GenBank/DDBJ databases">
        <authorList>
            <person name="Sun Q."/>
            <person name="Zhou Y."/>
        </authorList>
    </citation>
    <scope>NUCLEOTIDE SEQUENCE</scope>
    <source>
        <strain evidence="7">CGMCC 1.15330</strain>
    </source>
</reference>
<keyword evidence="2" id="KW-0479">Metal-binding</keyword>
<dbReference type="GO" id="GO:0006508">
    <property type="term" value="P:proteolysis"/>
    <property type="evidence" value="ECO:0007669"/>
    <property type="project" value="UniProtKB-KW"/>
</dbReference>
<keyword evidence="8" id="KW-1185">Reference proteome</keyword>
<dbReference type="InterPro" id="IPR025657">
    <property type="entry name" value="RadC_JAB"/>
</dbReference>
<dbReference type="RefSeq" id="WP_229664554.1">
    <property type="nucleotide sequence ID" value="NZ_BMIH01000003.1"/>
</dbReference>
<proteinExistence type="predicted"/>
<evidence type="ECO:0000256" key="3">
    <source>
        <dbReference type="ARBA" id="ARBA00022801"/>
    </source>
</evidence>
<reference evidence="7" key="1">
    <citation type="journal article" date="2014" name="Int. J. Syst. Evol. Microbiol.">
        <title>Complete genome sequence of Corynebacterium casei LMG S-19264T (=DSM 44701T), isolated from a smear-ripened cheese.</title>
        <authorList>
            <consortium name="US DOE Joint Genome Institute (JGI-PGF)"/>
            <person name="Walter F."/>
            <person name="Albersmeier A."/>
            <person name="Kalinowski J."/>
            <person name="Ruckert C."/>
        </authorList>
    </citation>
    <scope>NUCLEOTIDE SEQUENCE</scope>
    <source>
        <strain evidence="7">CGMCC 1.15330</strain>
    </source>
</reference>
<comment type="caution">
    <text evidence="7">The sequence shown here is derived from an EMBL/GenBank/DDBJ whole genome shotgun (WGS) entry which is preliminary data.</text>
</comment>